<dbReference type="WBParaSite" id="PSAMB.scaffold868size39900.g9349.t1">
    <property type="protein sequence ID" value="PSAMB.scaffold868size39900.g9349.t1"/>
    <property type="gene ID" value="PSAMB.scaffold868size39900.g9349"/>
</dbReference>
<reference evidence="3" key="1">
    <citation type="submission" date="2022-11" db="UniProtKB">
        <authorList>
            <consortium name="WormBaseParasite"/>
        </authorList>
    </citation>
    <scope>IDENTIFICATION</scope>
</reference>
<name>A0A914XKI8_9BILA</name>
<feature type="region of interest" description="Disordered" evidence="1">
    <location>
        <begin position="1"/>
        <end position="23"/>
    </location>
</feature>
<dbReference type="Proteomes" id="UP000887566">
    <property type="component" value="Unplaced"/>
</dbReference>
<organism evidence="2 3">
    <name type="scientific">Plectus sambesii</name>
    <dbReference type="NCBI Taxonomy" id="2011161"/>
    <lineage>
        <taxon>Eukaryota</taxon>
        <taxon>Metazoa</taxon>
        <taxon>Ecdysozoa</taxon>
        <taxon>Nematoda</taxon>
        <taxon>Chromadorea</taxon>
        <taxon>Plectida</taxon>
        <taxon>Plectina</taxon>
        <taxon>Plectoidea</taxon>
        <taxon>Plectidae</taxon>
        <taxon>Plectus</taxon>
    </lineage>
</organism>
<keyword evidence="2" id="KW-1185">Reference proteome</keyword>
<dbReference type="AlphaFoldDB" id="A0A914XKI8"/>
<evidence type="ECO:0000313" key="3">
    <source>
        <dbReference type="WBParaSite" id="PSAMB.scaffold868size39900.g9349.t1"/>
    </source>
</evidence>
<evidence type="ECO:0000256" key="1">
    <source>
        <dbReference type="SAM" id="MobiDB-lite"/>
    </source>
</evidence>
<protein>
    <submittedName>
        <fullName evidence="3">Uncharacterized protein</fullName>
    </submittedName>
</protein>
<sequence length="90" mass="9993">MGGRDGDETGGLPPNSPRPPRMRTALKTVVTARQRKDAKRSRRVRQIRAAERTEALAFPLPPPVKVQVHFITKCYSVIECSRLALQTSAP</sequence>
<evidence type="ECO:0000313" key="2">
    <source>
        <dbReference type="Proteomes" id="UP000887566"/>
    </source>
</evidence>
<proteinExistence type="predicted"/>
<accession>A0A914XKI8</accession>